<dbReference type="PROSITE" id="PS00141">
    <property type="entry name" value="ASP_PROTEASE"/>
    <property type="match status" value="1"/>
</dbReference>
<sequence length="236" mass="24788">MGLPILAAMDIPASLQPIWDQLAAMIAEVPQSGLLIAALAAMLLGLLGSLVVRRVPVLGKTLRLASTLTLVGVLLLVVLQVSRMDGSSGFAVPSIGLPEQVVEGGETRVPLSRDGHYWIEAEVNGHPTRFLVDTGATLTAISEETAQAAGLEPRSNSFPVRLQTANGQVSAQMTTLDELRFGNVAARGLDAVIAPNIGPTNVLGMNLLSRLKGWGVEDGVLILRPNNPQPELVVGE</sequence>
<feature type="transmembrane region" description="Helical" evidence="2">
    <location>
        <begin position="34"/>
        <end position="52"/>
    </location>
</feature>
<dbReference type="EMBL" id="CP016545">
    <property type="protein sequence ID" value="ANU07576.1"/>
    <property type="molecule type" value="Genomic_DNA"/>
</dbReference>
<dbReference type="PATRIC" id="fig|645517.4.peg.1262"/>
<keyword evidence="1" id="KW-0378">Hydrolase</keyword>
<dbReference type="NCBIfam" id="TIGR02281">
    <property type="entry name" value="clan_AA_DTGA"/>
    <property type="match status" value="1"/>
</dbReference>
<feature type="transmembrane region" description="Helical" evidence="2">
    <location>
        <begin position="64"/>
        <end position="82"/>
    </location>
</feature>
<dbReference type="Gene3D" id="2.40.70.10">
    <property type="entry name" value="Acid Proteases"/>
    <property type="match status" value="1"/>
</dbReference>
<dbReference type="PROSITE" id="PS50175">
    <property type="entry name" value="ASP_PROT_RETROV"/>
    <property type="match status" value="1"/>
</dbReference>
<dbReference type="CDD" id="cd05483">
    <property type="entry name" value="retropepsin_like_bacteria"/>
    <property type="match status" value="1"/>
</dbReference>
<keyword evidence="4" id="KW-0645">Protease</keyword>
<evidence type="ECO:0000256" key="1">
    <source>
        <dbReference type="ARBA" id="ARBA00022801"/>
    </source>
</evidence>
<keyword evidence="2" id="KW-1133">Transmembrane helix</keyword>
<keyword evidence="2" id="KW-0812">Transmembrane</keyword>
<dbReference type="InterPro" id="IPR001969">
    <property type="entry name" value="Aspartic_peptidase_AS"/>
</dbReference>
<dbReference type="GO" id="GO:0006508">
    <property type="term" value="P:proteolysis"/>
    <property type="evidence" value="ECO:0007669"/>
    <property type="project" value="UniProtKB-KW"/>
</dbReference>
<dbReference type="KEGG" id="anh:A6F65_01269"/>
<dbReference type="InterPro" id="IPR001995">
    <property type="entry name" value="Peptidase_A2_cat"/>
</dbReference>
<gene>
    <name evidence="4" type="ORF">A6F65_01269</name>
</gene>
<protein>
    <submittedName>
        <fullName evidence="4">Retroviral aspartyl protease</fullName>
    </submittedName>
</protein>
<keyword evidence="5" id="KW-1185">Reference proteome</keyword>
<dbReference type="GO" id="GO:0004190">
    <property type="term" value="F:aspartic-type endopeptidase activity"/>
    <property type="evidence" value="ECO:0007669"/>
    <property type="project" value="InterPro"/>
</dbReference>
<dbReference type="STRING" id="645517.A6F65_01269"/>
<feature type="domain" description="Peptidase A2" evidence="3">
    <location>
        <begin position="128"/>
        <end position="207"/>
    </location>
</feature>
<keyword evidence="2" id="KW-0472">Membrane</keyword>
<evidence type="ECO:0000313" key="5">
    <source>
        <dbReference type="Proteomes" id="UP000092698"/>
    </source>
</evidence>
<dbReference type="InterPro" id="IPR011969">
    <property type="entry name" value="Clan_AA_Asp_peptidase_C"/>
</dbReference>
<name>A0A1C7D7W3_9SPHN</name>
<reference evidence="4 5" key="1">
    <citation type="submission" date="2016-07" db="EMBL/GenBank/DDBJ databases">
        <title>Complete genome sequence of Altererythrobacter namhicola JCM 16345T, containing esterase-encoding genes.</title>
        <authorList>
            <person name="Cheng H."/>
            <person name="Wu Y.-H."/>
            <person name="Jian S.-L."/>
            <person name="Huo Y.-Y."/>
            <person name="Wang C.-S."/>
            <person name="Xu X.-W."/>
        </authorList>
    </citation>
    <scope>NUCLEOTIDE SEQUENCE [LARGE SCALE GENOMIC DNA]</scope>
    <source>
        <strain evidence="4 5">JCM 16345</strain>
    </source>
</reference>
<dbReference type="InterPro" id="IPR021109">
    <property type="entry name" value="Peptidase_aspartic_dom_sf"/>
</dbReference>
<dbReference type="Pfam" id="PF13975">
    <property type="entry name" value="gag-asp_proteas"/>
    <property type="match status" value="1"/>
</dbReference>
<evidence type="ECO:0000256" key="2">
    <source>
        <dbReference type="SAM" id="Phobius"/>
    </source>
</evidence>
<dbReference type="SUPFAM" id="SSF50630">
    <property type="entry name" value="Acid proteases"/>
    <property type="match status" value="1"/>
</dbReference>
<dbReference type="Proteomes" id="UP000092698">
    <property type="component" value="Chromosome"/>
</dbReference>
<accession>A0A1C7D7W3</accession>
<dbReference type="AlphaFoldDB" id="A0A1C7D7W3"/>
<evidence type="ECO:0000259" key="3">
    <source>
        <dbReference type="PROSITE" id="PS50175"/>
    </source>
</evidence>
<organism evidence="4 5">
    <name type="scientific">Paraurantiacibacter namhicola</name>
    <dbReference type="NCBI Taxonomy" id="645517"/>
    <lineage>
        <taxon>Bacteria</taxon>
        <taxon>Pseudomonadati</taxon>
        <taxon>Pseudomonadota</taxon>
        <taxon>Alphaproteobacteria</taxon>
        <taxon>Sphingomonadales</taxon>
        <taxon>Erythrobacteraceae</taxon>
        <taxon>Paraurantiacibacter</taxon>
    </lineage>
</organism>
<dbReference type="InterPro" id="IPR034122">
    <property type="entry name" value="Retropepsin-like_bacterial"/>
</dbReference>
<evidence type="ECO:0000313" key="4">
    <source>
        <dbReference type="EMBL" id="ANU07576.1"/>
    </source>
</evidence>
<proteinExistence type="predicted"/>